<organism evidence="10 11">
    <name type="scientific">Fimbriimonas ginsengisoli</name>
    <dbReference type="NCBI Taxonomy" id="1005039"/>
    <lineage>
        <taxon>Bacteria</taxon>
        <taxon>Bacillati</taxon>
        <taxon>Armatimonadota</taxon>
        <taxon>Fimbriimonadia</taxon>
        <taxon>Fimbriimonadales</taxon>
        <taxon>Fimbriimonadaceae</taxon>
        <taxon>Fimbriimonas</taxon>
    </lineage>
</organism>
<dbReference type="SUPFAM" id="SSF55658">
    <property type="entry name" value="L9 N-domain-like"/>
    <property type="match status" value="1"/>
</dbReference>
<accession>A0A931PTN5</accession>
<feature type="domain" description="Large ribosomal subunit protein bL9 C-terminal" evidence="9">
    <location>
        <begin position="63"/>
        <end position="146"/>
    </location>
</feature>
<dbReference type="GO" id="GO:0019843">
    <property type="term" value="F:rRNA binding"/>
    <property type="evidence" value="ECO:0007669"/>
    <property type="project" value="UniProtKB-UniRule"/>
</dbReference>
<evidence type="ECO:0000259" key="8">
    <source>
        <dbReference type="Pfam" id="PF01281"/>
    </source>
</evidence>
<dbReference type="Gene3D" id="3.10.430.100">
    <property type="entry name" value="Ribosomal protein L9, C-terminal domain"/>
    <property type="match status" value="1"/>
</dbReference>
<keyword evidence="5 7" id="KW-0687">Ribonucleoprotein</keyword>
<dbReference type="InterPro" id="IPR036935">
    <property type="entry name" value="Ribosomal_bL9_N_sf"/>
</dbReference>
<evidence type="ECO:0000259" key="9">
    <source>
        <dbReference type="Pfam" id="PF03948"/>
    </source>
</evidence>
<evidence type="ECO:0000313" key="10">
    <source>
        <dbReference type="EMBL" id="MBI1756554.1"/>
    </source>
</evidence>
<evidence type="ECO:0000256" key="4">
    <source>
        <dbReference type="ARBA" id="ARBA00022980"/>
    </source>
</evidence>
<dbReference type="PANTHER" id="PTHR21368">
    <property type="entry name" value="50S RIBOSOMAL PROTEIN L9"/>
    <property type="match status" value="1"/>
</dbReference>
<dbReference type="InterPro" id="IPR036791">
    <property type="entry name" value="Ribosomal_bL9_C_sf"/>
</dbReference>
<gene>
    <name evidence="7" type="primary">rplI</name>
    <name evidence="10" type="ORF">HYR64_05550</name>
</gene>
<dbReference type="Gene3D" id="3.40.5.10">
    <property type="entry name" value="Ribosomal protein L9, N-terminal domain"/>
    <property type="match status" value="1"/>
</dbReference>
<dbReference type="GO" id="GO:0006412">
    <property type="term" value="P:translation"/>
    <property type="evidence" value="ECO:0007669"/>
    <property type="project" value="UniProtKB-UniRule"/>
</dbReference>
<comment type="function">
    <text evidence="7">Binds to the 23S rRNA.</text>
</comment>
<dbReference type="InterPro" id="IPR020594">
    <property type="entry name" value="Ribosomal_bL9_bac/chp"/>
</dbReference>
<dbReference type="GO" id="GO:0005840">
    <property type="term" value="C:ribosome"/>
    <property type="evidence" value="ECO:0007669"/>
    <property type="project" value="UniProtKB-KW"/>
</dbReference>
<evidence type="ECO:0000256" key="2">
    <source>
        <dbReference type="ARBA" id="ARBA00022730"/>
    </source>
</evidence>
<comment type="caution">
    <text evidence="10">The sequence shown here is derived from an EMBL/GenBank/DDBJ whole genome shotgun (WGS) entry which is preliminary data.</text>
</comment>
<dbReference type="GO" id="GO:1990904">
    <property type="term" value="C:ribonucleoprotein complex"/>
    <property type="evidence" value="ECO:0007669"/>
    <property type="project" value="UniProtKB-KW"/>
</dbReference>
<keyword evidence="4 7" id="KW-0689">Ribosomal protein</keyword>
<feature type="domain" description="Ribosomal protein L9" evidence="8">
    <location>
        <begin position="1"/>
        <end position="46"/>
    </location>
</feature>
<dbReference type="InterPro" id="IPR020069">
    <property type="entry name" value="Ribosomal_bL9_C"/>
</dbReference>
<dbReference type="InterPro" id="IPR020070">
    <property type="entry name" value="Ribosomal_bL9_N"/>
</dbReference>
<dbReference type="SUPFAM" id="SSF55653">
    <property type="entry name" value="Ribosomal protein L9 C-domain"/>
    <property type="match status" value="1"/>
</dbReference>
<evidence type="ECO:0000256" key="5">
    <source>
        <dbReference type="ARBA" id="ARBA00023274"/>
    </source>
</evidence>
<dbReference type="EMBL" id="JACOSL010000035">
    <property type="protein sequence ID" value="MBI1756554.1"/>
    <property type="molecule type" value="Genomic_DNA"/>
</dbReference>
<dbReference type="Pfam" id="PF03948">
    <property type="entry name" value="Ribosomal_L9_C"/>
    <property type="match status" value="1"/>
</dbReference>
<sequence length="174" mass="18887">MKVILNKTVPKVGKEGQVVTVADGFARNYLFARGLAILADKKQIEALGRRNARVEAKSADQTAAAEELRDRVNGQTVRIEGKAGSDSTKLFGAITSQDVVEALKTQLKVEVDRKKVALIEPIKRLGVHSVQLDLHRSVDAWINVEVFDPNAIVEAPVAEAPETPVEEDLAPVEA</sequence>
<keyword evidence="3 7" id="KW-0694">RNA-binding</keyword>
<dbReference type="InterPro" id="IPR000244">
    <property type="entry name" value="Ribosomal_bL9"/>
</dbReference>
<dbReference type="HAMAP" id="MF_00503">
    <property type="entry name" value="Ribosomal_bL9"/>
    <property type="match status" value="1"/>
</dbReference>
<proteinExistence type="inferred from homology"/>
<dbReference type="GO" id="GO:0003735">
    <property type="term" value="F:structural constituent of ribosome"/>
    <property type="evidence" value="ECO:0007669"/>
    <property type="project" value="InterPro"/>
</dbReference>
<evidence type="ECO:0000256" key="3">
    <source>
        <dbReference type="ARBA" id="ARBA00022884"/>
    </source>
</evidence>
<dbReference type="InterPro" id="IPR009027">
    <property type="entry name" value="Ribosomal_bL9/RNase_H1_N"/>
</dbReference>
<dbReference type="Pfam" id="PF01281">
    <property type="entry name" value="Ribosomal_L9_N"/>
    <property type="match status" value="1"/>
</dbReference>
<dbReference type="AlphaFoldDB" id="A0A931PTN5"/>
<evidence type="ECO:0000256" key="6">
    <source>
        <dbReference type="ARBA" id="ARBA00035292"/>
    </source>
</evidence>
<comment type="similarity">
    <text evidence="1 7">Belongs to the bacterial ribosomal protein bL9 family.</text>
</comment>
<evidence type="ECO:0000256" key="7">
    <source>
        <dbReference type="HAMAP-Rule" id="MF_00503"/>
    </source>
</evidence>
<protein>
    <recommendedName>
        <fullName evidence="6 7">Large ribosomal subunit protein bL9</fullName>
    </recommendedName>
</protein>
<evidence type="ECO:0000313" key="11">
    <source>
        <dbReference type="Proteomes" id="UP000727962"/>
    </source>
</evidence>
<name>A0A931PTN5_FIMGI</name>
<dbReference type="NCBIfam" id="TIGR00158">
    <property type="entry name" value="L9"/>
    <property type="match status" value="1"/>
</dbReference>
<dbReference type="Proteomes" id="UP000727962">
    <property type="component" value="Unassembled WGS sequence"/>
</dbReference>
<keyword evidence="2 7" id="KW-0699">rRNA-binding</keyword>
<reference evidence="10" key="1">
    <citation type="submission" date="2020-07" db="EMBL/GenBank/DDBJ databases">
        <title>Huge and variable diversity of episymbiotic CPR bacteria and DPANN archaea in groundwater ecosystems.</title>
        <authorList>
            <person name="He C.Y."/>
            <person name="Keren R."/>
            <person name="Whittaker M."/>
            <person name="Farag I.F."/>
            <person name="Doudna J."/>
            <person name="Cate J.H.D."/>
            <person name="Banfield J.F."/>
        </authorList>
    </citation>
    <scope>NUCLEOTIDE SEQUENCE</scope>
    <source>
        <strain evidence="10">NC_groundwater_17_Pr7_B-0.1um_64_12</strain>
    </source>
</reference>
<evidence type="ECO:0000256" key="1">
    <source>
        <dbReference type="ARBA" id="ARBA00010605"/>
    </source>
</evidence>